<evidence type="ECO:0000313" key="1">
    <source>
        <dbReference type="EMBL" id="KAK3311751.1"/>
    </source>
</evidence>
<reference evidence="1" key="2">
    <citation type="submission" date="2023-06" db="EMBL/GenBank/DDBJ databases">
        <authorList>
            <consortium name="Lawrence Berkeley National Laboratory"/>
            <person name="Haridas S."/>
            <person name="Hensen N."/>
            <person name="Bonometti L."/>
            <person name="Westerberg I."/>
            <person name="Brannstrom I.O."/>
            <person name="Guillou S."/>
            <person name="Cros-Aarteil S."/>
            <person name="Calhoun S."/>
            <person name="Kuo A."/>
            <person name="Mondo S."/>
            <person name="Pangilinan J."/>
            <person name="Riley R."/>
            <person name="Labutti K."/>
            <person name="Andreopoulos B."/>
            <person name="Lipzen A."/>
            <person name="Chen C."/>
            <person name="Yanf M."/>
            <person name="Daum C."/>
            <person name="Ng V."/>
            <person name="Clum A."/>
            <person name="Steindorff A."/>
            <person name="Ohm R."/>
            <person name="Martin F."/>
            <person name="Silar P."/>
            <person name="Natvig D."/>
            <person name="Lalanne C."/>
            <person name="Gautier V."/>
            <person name="Ament-Velasquez S.L."/>
            <person name="Kruys A."/>
            <person name="Hutchinson M.I."/>
            <person name="Powell A.J."/>
            <person name="Barry K."/>
            <person name="Miller A.N."/>
            <person name="Grigoriev I.V."/>
            <person name="Debuchy R."/>
            <person name="Gladieux P."/>
            <person name="Thoren M.H."/>
            <person name="Johannesson H."/>
        </authorList>
    </citation>
    <scope>NUCLEOTIDE SEQUENCE</scope>
    <source>
        <strain evidence="1">CBS 118394</strain>
    </source>
</reference>
<proteinExistence type="predicted"/>
<dbReference type="EMBL" id="JAUEDM010000030">
    <property type="protein sequence ID" value="KAK3311751.1"/>
    <property type="molecule type" value="Genomic_DNA"/>
</dbReference>
<comment type="caution">
    <text evidence="1">The sequence shown here is derived from an EMBL/GenBank/DDBJ whole genome shotgun (WGS) entry which is preliminary data.</text>
</comment>
<name>A0AAE0HTK7_9PEZI</name>
<organism evidence="1 2">
    <name type="scientific">Apodospora peruviana</name>
    <dbReference type="NCBI Taxonomy" id="516989"/>
    <lineage>
        <taxon>Eukaryota</taxon>
        <taxon>Fungi</taxon>
        <taxon>Dikarya</taxon>
        <taxon>Ascomycota</taxon>
        <taxon>Pezizomycotina</taxon>
        <taxon>Sordariomycetes</taxon>
        <taxon>Sordariomycetidae</taxon>
        <taxon>Sordariales</taxon>
        <taxon>Lasiosphaeriaceae</taxon>
        <taxon>Apodospora</taxon>
    </lineage>
</organism>
<reference evidence="1" key="1">
    <citation type="journal article" date="2023" name="Mol. Phylogenet. Evol.">
        <title>Genome-scale phylogeny and comparative genomics of the fungal order Sordariales.</title>
        <authorList>
            <person name="Hensen N."/>
            <person name="Bonometti L."/>
            <person name="Westerberg I."/>
            <person name="Brannstrom I.O."/>
            <person name="Guillou S."/>
            <person name="Cros-Aarteil S."/>
            <person name="Calhoun S."/>
            <person name="Haridas S."/>
            <person name="Kuo A."/>
            <person name="Mondo S."/>
            <person name="Pangilinan J."/>
            <person name="Riley R."/>
            <person name="LaButti K."/>
            <person name="Andreopoulos B."/>
            <person name="Lipzen A."/>
            <person name="Chen C."/>
            <person name="Yan M."/>
            <person name="Daum C."/>
            <person name="Ng V."/>
            <person name="Clum A."/>
            <person name="Steindorff A."/>
            <person name="Ohm R.A."/>
            <person name="Martin F."/>
            <person name="Silar P."/>
            <person name="Natvig D.O."/>
            <person name="Lalanne C."/>
            <person name="Gautier V."/>
            <person name="Ament-Velasquez S.L."/>
            <person name="Kruys A."/>
            <person name="Hutchinson M.I."/>
            <person name="Powell A.J."/>
            <person name="Barry K."/>
            <person name="Miller A.N."/>
            <person name="Grigoriev I.V."/>
            <person name="Debuchy R."/>
            <person name="Gladieux P."/>
            <person name="Hiltunen Thoren M."/>
            <person name="Johannesson H."/>
        </authorList>
    </citation>
    <scope>NUCLEOTIDE SEQUENCE</scope>
    <source>
        <strain evidence="1">CBS 118394</strain>
    </source>
</reference>
<evidence type="ECO:0000313" key="2">
    <source>
        <dbReference type="Proteomes" id="UP001283341"/>
    </source>
</evidence>
<gene>
    <name evidence="1" type="ORF">B0H66DRAFT_219512</name>
</gene>
<accession>A0AAE0HTK7</accession>
<protein>
    <submittedName>
        <fullName evidence="1">Uncharacterized protein</fullName>
    </submittedName>
</protein>
<keyword evidence="2" id="KW-1185">Reference proteome</keyword>
<dbReference type="Proteomes" id="UP001283341">
    <property type="component" value="Unassembled WGS sequence"/>
</dbReference>
<dbReference type="AlphaFoldDB" id="A0AAE0HTK7"/>
<sequence>MSSPEPPSRCHSLAHPHSTTRGLIVKSSSIVAQLAQTTPPAHVCSPPFLLLCPCGPSIPRPFKFLFPLIHLSSLSPTSHPNNTADRCAFITIFSNLPPILPVVPFNLPAHPARYSIRPSSQPRLLRYRHKNPTKQTPGYSAVSAPSPQLSLSWTFGRRKTTRPAPAPELSLGSSDLIYTFFPKLVWKNVLLQVLRPVIYIMTMLH</sequence>